<name>A0A9P8I7Y6_9PEZI</name>
<feature type="compositionally biased region" description="Polar residues" evidence="1">
    <location>
        <begin position="19"/>
        <end position="33"/>
    </location>
</feature>
<keyword evidence="2" id="KW-0472">Membrane</keyword>
<keyword evidence="2" id="KW-1133">Transmembrane helix</keyword>
<protein>
    <submittedName>
        <fullName evidence="3">Uncharacterized protein</fullName>
    </submittedName>
</protein>
<keyword evidence="2" id="KW-0812">Transmembrane</keyword>
<organism evidence="3 4">
    <name type="scientific">Glutinoglossum americanum</name>
    <dbReference type="NCBI Taxonomy" id="1670608"/>
    <lineage>
        <taxon>Eukaryota</taxon>
        <taxon>Fungi</taxon>
        <taxon>Dikarya</taxon>
        <taxon>Ascomycota</taxon>
        <taxon>Pezizomycotina</taxon>
        <taxon>Geoglossomycetes</taxon>
        <taxon>Geoglossales</taxon>
        <taxon>Geoglossaceae</taxon>
        <taxon>Glutinoglossum</taxon>
    </lineage>
</organism>
<evidence type="ECO:0000256" key="2">
    <source>
        <dbReference type="SAM" id="Phobius"/>
    </source>
</evidence>
<reference evidence="3" key="1">
    <citation type="submission" date="2021-03" db="EMBL/GenBank/DDBJ databases">
        <title>Comparative genomics and phylogenomic investigation of the class Geoglossomycetes provide insights into ecological specialization and systematics.</title>
        <authorList>
            <person name="Melie T."/>
            <person name="Pirro S."/>
            <person name="Miller A.N."/>
            <person name="Quandt A."/>
        </authorList>
    </citation>
    <scope>NUCLEOTIDE SEQUENCE</scope>
    <source>
        <strain evidence="3">GBOQ0MN5Z8</strain>
    </source>
</reference>
<feature type="compositionally biased region" description="Basic and acidic residues" evidence="1">
    <location>
        <begin position="1"/>
        <end position="14"/>
    </location>
</feature>
<evidence type="ECO:0000313" key="4">
    <source>
        <dbReference type="Proteomes" id="UP000698800"/>
    </source>
</evidence>
<evidence type="ECO:0000313" key="3">
    <source>
        <dbReference type="EMBL" id="KAH0544192.1"/>
    </source>
</evidence>
<dbReference type="OrthoDB" id="160405at2759"/>
<keyword evidence="4" id="KW-1185">Reference proteome</keyword>
<feature type="region of interest" description="Disordered" evidence="1">
    <location>
        <begin position="1"/>
        <end position="37"/>
    </location>
</feature>
<dbReference type="AlphaFoldDB" id="A0A9P8I7Y6"/>
<evidence type="ECO:0000256" key="1">
    <source>
        <dbReference type="SAM" id="MobiDB-lite"/>
    </source>
</evidence>
<feature type="transmembrane region" description="Helical" evidence="2">
    <location>
        <begin position="47"/>
        <end position="66"/>
    </location>
</feature>
<dbReference type="EMBL" id="JAGHQL010000022">
    <property type="protein sequence ID" value="KAH0544192.1"/>
    <property type="molecule type" value="Genomic_DNA"/>
</dbReference>
<dbReference type="Proteomes" id="UP000698800">
    <property type="component" value="Unassembled WGS sequence"/>
</dbReference>
<gene>
    <name evidence="3" type="ORF">FGG08_001637</name>
</gene>
<sequence>MASRRITPDEKDMLGQDDQIASSSLPSDKSNITPAVPALQRSGNSTFAGATAAIMANFVLIAYVVVAMKEDQSERLEAEKHAKEKKGL</sequence>
<accession>A0A9P8I7Y6</accession>
<comment type="caution">
    <text evidence="3">The sequence shown here is derived from an EMBL/GenBank/DDBJ whole genome shotgun (WGS) entry which is preliminary data.</text>
</comment>
<proteinExistence type="predicted"/>